<evidence type="ECO:0000256" key="9">
    <source>
        <dbReference type="SAM" id="Coils"/>
    </source>
</evidence>
<gene>
    <name evidence="11" type="ORF">JKP88DRAFT_255139</name>
</gene>
<evidence type="ECO:0000256" key="4">
    <source>
        <dbReference type="ARBA" id="ARBA00022737"/>
    </source>
</evidence>
<proteinExistence type="predicted"/>
<evidence type="ECO:0000256" key="1">
    <source>
        <dbReference type="ARBA" id="ARBA00004123"/>
    </source>
</evidence>
<keyword evidence="6" id="KW-0238">DNA-binding</keyword>
<evidence type="ECO:0000256" key="2">
    <source>
        <dbReference type="ARBA" id="ARBA00022553"/>
    </source>
</evidence>
<feature type="compositionally biased region" description="Low complexity" evidence="10">
    <location>
        <begin position="12"/>
        <end position="36"/>
    </location>
</feature>
<evidence type="ECO:0000256" key="8">
    <source>
        <dbReference type="ARBA" id="ARBA00023242"/>
    </source>
</evidence>
<organism evidence="11 12">
    <name type="scientific">Tribonema minus</name>
    <dbReference type="NCBI Taxonomy" id="303371"/>
    <lineage>
        <taxon>Eukaryota</taxon>
        <taxon>Sar</taxon>
        <taxon>Stramenopiles</taxon>
        <taxon>Ochrophyta</taxon>
        <taxon>PX clade</taxon>
        <taxon>Xanthophyceae</taxon>
        <taxon>Tribonematales</taxon>
        <taxon>Tribonemataceae</taxon>
        <taxon>Tribonema</taxon>
    </lineage>
</organism>
<keyword evidence="3" id="KW-0479">Metal-binding</keyword>
<keyword evidence="4" id="KW-0677">Repeat</keyword>
<evidence type="ECO:0000256" key="3">
    <source>
        <dbReference type="ARBA" id="ARBA00022723"/>
    </source>
</evidence>
<keyword evidence="2" id="KW-0597">Phosphoprotein</keyword>
<keyword evidence="9" id="KW-0175">Coiled coil</keyword>
<sequence length="346" mass="38295">MHRKAGSPPSSPSYSPAYSPTSPAYSPTSPAYSPRSPIKPTAPRKVSISLDHSEEKDALVILDVSDMPFPAFSEEFNYHISKFVIKEIDGVKLPSVRAVHPLQRSERHPDREEFLQEQLEKSTARLAGLRSAIDQLDAACDLHEIRDALEDKILPFKRKRDDDFCRMYGYEDIAAFTERQRCRAQDIARRAAAANEVGAAPHGCAFSDFCGANMEEHEIPCIEDMLRVPLPYSHQPRKIELTVDPVKEAIAEHFSLTLAHRESKTLAVHRCRVGGLHYPTQAVIEGLYDAETDAELLRLGLTAKVLEGFMKAKGVIEVADAVHAMCAGGNEAHVTAVRAMIASKAQ</sequence>
<evidence type="ECO:0000256" key="5">
    <source>
        <dbReference type="ARBA" id="ARBA00022833"/>
    </source>
</evidence>
<evidence type="ECO:0000256" key="6">
    <source>
        <dbReference type="ARBA" id="ARBA00023125"/>
    </source>
</evidence>
<keyword evidence="5" id="KW-0862">Zinc</keyword>
<dbReference type="Proteomes" id="UP000664859">
    <property type="component" value="Unassembled WGS sequence"/>
</dbReference>
<dbReference type="GO" id="GO:0003677">
    <property type="term" value="F:DNA binding"/>
    <property type="evidence" value="ECO:0007669"/>
    <property type="project" value="UniProtKB-KW"/>
</dbReference>
<accession>A0A835Z041</accession>
<evidence type="ECO:0000313" key="12">
    <source>
        <dbReference type="Proteomes" id="UP000664859"/>
    </source>
</evidence>
<dbReference type="PROSITE" id="PS00115">
    <property type="entry name" value="RNA_POL_II_REPEAT"/>
    <property type="match status" value="2"/>
</dbReference>
<dbReference type="AlphaFoldDB" id="A0A835Z041"/>
<dbReference type="GO" id="GO:0005634">
    <property type="term" value="C:nucleus"/>
    <property type="evidence" value="ECO:0007669"/>
    <property type="project" value="UniProtKB-SubCell"/>
</dbReference>
<evidence type="ECO:0000256" key="10">
    <source>
        <dbReference type="SAM" id="MobiDB-lite"/>
    </source>
</evidence>
<dbReference type="GO" id="GO:0046872">
    <property type="term" value="F:metal ion binding"/>
    <property type="evidence" value="ECO:0007669"/>
    <property type="project" value="UniProtKB-KW"/>
</dbReference>
<name>A0A835Z041_9STRA</name>
<dbReference type="GO" id="GO:0006366">
    <property type="term" value="P:transcription by RNA polymerase II"/>
    <property type="evidence" value="ECO:0007669"/>
    <property type="project" value="InterPro"/>
</dbReference>
<evidence type="ECO:0000313" key="11">
    <source>
        <dbReference type="EMBL" id="KAG5185027.1"/>
    </source>
</evidence>
<comment type="subcellular location">
    <subcellularLocation>
        <location evidence="1">Nucleus</location>
    </subcellularLocation>
</comment>
<dbReference type="EMBL" id="JAFCMP010000144">
    <property type="protein sequence ID" value="KAG5185027.1"/>
    <property type="molecule type" value="Genomic_DNA"/>
</dbReference>
<feature type="region of interest" description="Disordered" evidence="10">
    <location>
        <begin position="1"/>
        <end position="46"/>
    </location>
</feature>
<keyword evidence="8" id="KW-0539">Nucleus</keyword>
<keyword evidence="7" id="KW-0804">Transcription</keyword>
<feature type="coiled-coil region" evidence="9">
    <location>
        <begin position="112"/>
        <end position="139"/>
    </location>
</feature>
<reference evidence="11" key="1">
    <citation type="submission" date="2021-02" db="EMBL/GenBank/DDBJ databases">
        <title>First Annotated Genome of the Yellow-green Alga Tribonema minus.</title>
        <authorList>
            <person name="Mahan K.M."/>
        </authorList>
    </citation>
    <scope>NUCLEOTIDE SEQUENCE</scope>
    <source>
        <strain evidence="11">UTEX B ZZ1240</strain>
    </source>
</reference>
<comment type="caution">
    <text evidence="11">The sequence shown here is derived from an EMBL/GenBank/DDBJ whole genome shotgun (WGS) entry which is preliminary data.</text>
</comment>
<evidence type="ECO:0000256" key="7">
    <source>
        <dbReference type="ARBA" id="ARBA00023163"/>
    </source>
</evidence>
<dbReference type="InterPro" id="IPR000684">
    <property type="entry name" value="RNA_pol_II_repeat_euk"/>
</dbReference>
<protein>
    <submittedName>
        <fullName evidence="11">Uncharacterized protein</fullName>
    </submittedName>
</protein>
<keyword evidence="12" id="KW-1185">Reference proteome</keyword>